<sequence>MASAAPPSPSPRVAVIGGGIAGMSAARALVGSGVHATVLDLGERVGGRVADRTQALDGGRLLSFDRGAQFLTVSSPDFKAQLAEWQAAGVAQEWRARHGMLTAGGTFVPAAAAAGTSGAGFCGSLSGQPLYVGVPTNQALVQHMADSLAAQAAAQQQEQQQADPQADPQQQAPAFELLSGCAVQSAERVGGGCGCGPGGARWRLRGSRRGRAAAADPAAAGQQEDLGSYDAVVLADGMPLLPGSAGHVAGLEAVSTSLAQLARSVQAVAPEPCFALMLSFDAPLEGLPFDAAVAQGIGSSSGPGSGGGGAGAASPAFQWVACDSSKPGRPAGAGAPQCWVALTTPDRAARLLQAHPLTRADGRFNPQTREYRQAVAAELLADFEALMRPFLPGGTLPRPAYTHAQRWGRAFVTEPLGAEFLFLPAQRLALCGDVATGSGVEAAWRGGRAAGAAVASMLRSEAAN</sequence>
<evidence type="ECO:0000313" key="3">
    <source>
        <dbReference type="Proteomes" id="UP000239649"/>
    </source>
</evidence>
<dbReference type="InterPro" id="IPR036188">
    <property type="entry name" value="FAD/NAD-bd_sf"/>
</dbReference>
<accession>A0A2P6VGB8</accession>
<feature type="region of interest" description="Disordered" evidence="1">
    <location>
        <begin position="151"/>
        <end position="170"/>
    </location>
</feature>
<name>A0A2P6VGB8_9CHLO</name>
<comment type="caution">
    <text evidence="2">The sequence shown here is derived from an EMBL/GenBank/DDBJ whole genome shotgun (WGS) entry which is preliminary data.</text>
</comment>
<dbReference type="Gene3D" id="3.90.660.10">
    <property type="match status" value="2"/>
</dbReference>
<keyword evidence="3" id="KW-1185">Reference proteome</keyword>
<gene>
    <name evidence="2" type="ORF">C2E20_3771</name>
</gene>
<dbReference type="SUPFAM" id="SSF51905">
    <property type="entry name" value="FAD/NAD(P)-binding domain"/>
    <property type="match status" value="1"/>
</dbReference>
<reference evidence="2 3" key="1">
    <citation type="journal article" date="2018" name="Plant J.">
        <title>Genome sequences of Chlorella sorokiniana UTEX 1602 and Micractinium conductrix SAG 241.80: implications to maltose excretion by a green alga.</title>
        <authorList>
            <person name="Arriola M.B."/>
            <person name="Velmurugan N."/>
            <person name="Zhang Y."/>
            <person name="Plunkett M.H."/>
            <person name="Hondzo H."/>
            <person name="Barney B.M."/>
        </authorList>
    </citation>
    <scope>NUCLEOTIDE SEQUENCE [LARGE SCALE GENOMIC DNA]</scope>
    <source>
        <strain evidence="2 3">SAG 241.80</strain>
    </source>
</reference>
<proteinExistence type="predicted"/>
<dbReference type="Proteomes" id="UP000239649">
    <property type="component" value="Unassembled WGS sequence"/>
</dbReference>
<dbReference type="Pfam" id="PF13450">
    <property type="entry name" value="NAD_binding_8"/>
    <property type="match status" value="1"/>
</dbReference>
<dbReference type="PANTHER" id="PTHR16128:SF5">
    <property type="entry name" value="FAD_NAD(P)-BINDING OXIDOREDUCTASE FAMILY PROTEIN"/>
    <property type="match status" value="1"/>
</dbReference>
<evidence type="ECO:0000256" key="1">
    <source>
        <dbReference type="SAM" id="MobiDB-lite"/>
    </source>
</evidence>
<evidence type="ECO:0000313" key="2">
    <source>
        <dbReference type="EMBL" id="PSC73118.1"/>
    </source>
</evidence>
<organism evidence="2 3">
    <name type="scientific">Micractinium conductrix</name>
    <dbReference type="NCBI Taxonomy" id="554055"/>
    <lineage>
        <taxon>Eukaryota</taxon>
        <taxon>Viridiplantae</taxon>
        <taxon>Chlorophyta</taxon>
        <taxon>core chlorophytes</taxon>
        <taxon>Trebouxiophyceae</taxon>
        <taxon>Chlorellales</taxon>
        <taxon>Chlorellaceae</taxon>
        <taxon>Chlorella clade</taxon>
        <taxon>Micractinium</taxon>
    </lineage>
</organism>
<dbReference type="EMBL" id="LHPF02000008">
    <property type="protein sequence ID" value="PSC73118.1"/>
    <property type="molecule type" value="Genomic_DNA"/>
</dbReference>
<dbReference type="Gene3D" id="3.50.50.60">
    <property type="entry name" value="FAD/NAD(P)-binding domain"/>
    <property type="match status" value="2"/>
</dbReference>
<dbReference type="OrthoDB" id="2161133at2759"/>
<dbReference type="PANTHER" id="PTHR16128">
    <property type="entry name" value="FAD/NAD(P)-BINDING OXIDOREDUCTASE FAMILY PROTEIN"/>
    <property type="match status" value="1"/>
</dbReference>
<dbReference type="AlphaFoldDB" id="A0A2P6VGB8"/>
<protein>
    <submittedName>
        <fullName evidence="2">FAD NAD(P)-binding oxidoreductase family isoform 1</fullName>
    </submittedName>
</protein>